<sequence length="384" mass="42944">ERDSSESDPEDDEIAWRLDEAAEKVSEPRANMEYGLPEYTVDGLVNNFVAQHPDQASSPTGRLAAPVVLPQKRPRDKGRGFVRAYAPMLANCGIDQSTFIDFLDTFDKSTHASQYLTVINTAAQVVGLVPDPIIMAVTISVQVAVGTAKEMQSRHRTNNYLDQMNEKLFRPHGLFCLLMTYKPDAQSSGEPIMTASIISKTITPSDSKFKEQMKNFKLTSGKSQGEIELPEAAPLVYPALEAALEEKSNAFVSSSKFVANYMDRRRAAEYAYQYPNSKLNVPAQKKFASRYSDPSHPANSGSISALLTGGAVDLTKGARERKEMRRDRRRQRRGHAPLTEEEKRRPKQTIIRRLLTQDVLYMMVVNMPTQQEMDHALAVARGEQ</sequence>
<dbReference type="InterPro" id="IPR053221">
    <property type="entry name" value="Burnettramic_acid_biosynth"/>
</dbReference>
<dbReference type="PANTHER" id="PTHR38887">
    <property type="entry name" value="CHROMOSOME 21, WHOLE GENOME SHOTGUN SEQUENCE"/>
    <property type="match status" value="1"/>
</dbReference>
<keyword evidence="3" id="KW-1185">Reference proteome</keyword>
<accession>A0A1Y1YQR6</accession>
<proteinExistence type="predicted"/>
<dbReference type="PANTHER" id="PTHR38887:SF1">
    <property type="entry name" value="RAS MODIFICATION PROTEIN ERF4"/>
    <property type="match status" value="1"/>
</dbReference>
<dbReference type="AlphaFoldDB" id="A0A1Y1YQR6"/>
<feature type="region of interest" description="Disordered" evidence="1">
    <location>
        <begin position="314"/>
        <end position="345"/>
    </location>
</feature>
<evidence type="ECO:0000313" key="2">
    <source>
        <dbReference type="EMBL" id="ORY00319.1"/>
    </source>
</evidence>
<reference evidence="2 3" key="1">
    <citation type="submission" date="2016-07" db="EMBL/GenBank/DDBJ databases">
        <title>Pervasive Adenine N6-methylation of Active Genes in Fungi.</title>
        <authorList>
            <consortium name="DOE Joint Genome Institute"/>
            <person name="Mondo S.J."/>
            <person name="Dannebaum R.O."/>
            <person name="Kuo R.C."/>
            <person name="Labutti K."/>
            <person name="Haridas S."/>
            <person name="Kuo A."/>
            <person name="Salamov A."/>
            <person name="Ahrendt S.R."/>
            <person name="Lipzen A."/>
            <person name="Sullivan W."/>
            <person name="Andreopoulos W.B."/>
            <person name="Clum A."/>
            <person name="Lindquist E."/>
            <person name="Daum C."/>
            <person name="Ramamoorthy G.K."/>
            <person name="Gryganskyi A."/>
            <person name="Culley D."/>
            <person name="Magnuson J.K."/>
            <person name="James T.Y."/>
            <person name="O'Malley M.A."/>
            <person name="Stajich J.E."/>
            <person name="Spatafora J.W."/>
            <person name="Visel A."/>
            <person name="Grigoriev I.V."/>
        </authorList>
    </citation>
    <scope>NUCLEOTIDE SEQUENCE [LARGE SCALE GENOMIC DNA]</scope>
    <source>
        <strain evidence="2 3">CBS 115471</strain>
    </source>
</reference>
<comment type="caution">
    <text evidence="2">The sequence shown here is derived from an EMBL/GenBank/DDBJ whole genome shotgun (WGS) entry which is preliminary data.</text>
</comment>
<name>A0A1Y1YQR6_9PLEO</name>
<dbReference type="Proteomes" id="UP000193144">
    <property type="component" value="Unassembled WGS sequence"/>
</dbReference>
<gene>
    <name evidence="2" type="ORF">BCR34DRAFT_494705</name>
</gene>
<dbReference type="EMBL" id="MCFA01000185">
    <property type="protein sequence ID" value="ORY00319.1"/>
    <property type="molecule type" value="Genomic_DNA"/>
</dbReference>
<feature type="non-terminal residue" evidence="2">
    <location>
        <position position="1"/>
    </location>
</feature>
<dbReference type="OrthoDB" id="3777584at2759"/>
<evidence type="ECO:0000313" key="3">
    <source>
        <dbReference type="Proteomes" id="UP000193144"/>
    </source>
</evidence>
<evidence type="ECO:0000256" key="1">
    <source>
        <dbReference type="SAM" id="MobiDB-lite"/>
    </source>
</evidence>
<feature type="compositionally biased region" description="Basic and acidic residues" evidence="1">
    <location>
        <begin position="316"/>
        <end position="326"/>
    </location>
</feature>
<protein>
    <submittedName>
        <fullName evidence="2">Uncharacterized protein</fullName>
    </submittedName>
</protein>
<organism evidence="2 3">
    <name type="scientific">Clohesyomyces aquaticus</name>
    <dbReference type="NCBI Taxonomy" id="1231657"/>
    <lineage>
        <taxon>Eukaryota</taxon>
        <taxon>Fungi</taxon>
        <taxon>Dikarya</taxon>
        <taxon>Ascomycota</taxon>
        <taxon>Pezizomycotina</taxon>
        <taxon>Dothideomycetes</taxon>
        <taxon>Pleosporomycetidae</taxon>
        <taxon>Pleosporales</taxon>
        <taxon>Lindgomycetaceae</taxon>
        <taxon>Clohesyomyces</taxon>
    </lineage>
</organism>